<accession>W2XY78</accession>
<dbReference type="GO" id="GO:0008270">
    <property type="term" value="F:zinc ion binding"/>
    <property type="evidence" value="ECO:0007669"/>
    <property type="project" value="UniProtKB-KW"/>
</dbReference>
<keyword evidence="1" id="KW-0862">Zinc</keyword>
<keyword evidence="1" id="KW-0479">Metal-binding</keyword>
<evidence type="ECO:0000256" key="2">
    <source>
        <dbReference type="SAM" id="MobiDB-lite"/>
    </source>
</evidence>
<comment type="caution">
    <text evidence="4">The sequence shown here is derived from an EMBL/GenBank/DDBJ whole genome shotgun (WGS) entry which is preliminary data.</text>
</comment>
<dbReference type="OrthoDB" id="111802at2759"/>
<reference evidence="4 5" key="1">
    <citation type="submission" date="2013-11" db="EMBL/GenBank/DDBJ databases">
        <title>The Genome Sequence of Phytophthora parasitica P10297.</title>
        <authorList>
            <consortium name="The Broad Institute Genomics Platform"/>
            <person name="Russ C."/>
            <person name="Tyler B."/>
            <person name="Panabieres F."/>
            <person name="Shan W."/>
            <person name="Tripathy S."/>
            <person name="Grunwald N."/>
            <person name="Machado M."/>
            <person name="Johnson C.S."/>
            <person name="Walker B."/>
            <person name="Young S.K."/>
            <person name="Zeng Q."/>
            <person name="Gargeya S."/>
            <person name="Fitzgerald M."/>
            <person name="Haas B."/>
            <person name="Abouelleil A."/>
            <person name="Allen A.W."/>
            <person name="Alvarado L."/>
            <person name="Arachchi H.M."/>
            <person name="Berlin A.M."/>
            <person name="Chapman S.B."/>
            <person name="Gainer-Dewar J."/>
            <person name="Goldberg J."/>
            <person name="Griggs A."/>
            <person name="Gujja S."/>
            <person name="Hansen M."/>
            <person name="Howarth C."/>
            <person name="Imamovic A."/>
            <person name="Ireland A."/>
            <person name="Larimer J."/>
            <person name="McCowan C."/>
            <person name="Murphy C."/>
            <person name="Pearson M."/>
            <person name="Poon T.W."/>
            <person name="Priest M."/>
            <person name="Roberts A."/>
            <person name="Saif S."/>
            <person name="Shea T."/>
            <person name="Sisk P."/>
            <person name="Sykes S."/>
            <person name="Wortman J."/>
            <person name="Nusbaum C."/>
            <person name="Birren B."/>
        </authorList>
    </citation>
    <scope>NUCLEOTIDE SEQUENCE [LARGE SCALE GENOMIC DNA]</scope>
    <source>
        <strain evidence="4 5">P10297</strain>
    </source>
</reference>
<dbReference type="Gene3D" id="3.40.395.10">
    <property type="entry name" value="Adenoviral Proteinase, Chain A"/>
    <property type="match status" value="1"/>
</dbReference>
<feature type="compositionally biased region" description="Acidic residues" evidence="2">
    <location>
        <begin position="126"/>
        <end position="150"/>
    </location>
</feature>
<name>W2XY78_PHYNI</name>
<evidence type="ECO:0000313" key="5">
    <source>
        <dbReference type="Proteomes" id="UP000018948"/>
    </source>
</evidence>
<dbReference type="PANTHER" id="PTHR31569">
    <property type="entry name" value="SWIM-TYPE DOMAIN-CONTAINING PROTEIN"/>
    <property type="match status" value="1"/>
</dbReference>
<feature type="domain" description="SWIM-type" evidence="3">
    <location>
        <begin position="735"/>
        <end position="767"/>
    </location>
</feature>
<dbReference type="PANTHER" id="PTHR31569:SF4">
    <property type="entry name" value="SWIM-TYPE DOMAIN-CONTAINING PROTEIN"/>
    <property type="match status" value="1"/>
</dbReference>
<dbReference type="AlphaFoldDB" id="W2XY78"/>
<sequence length="1253" mass="140675">MESGQRKTQRQEQELDRVEVRPLKRTRQISSQSQPTRLPPLHRIGHGGTRLTSKQHRELSDLYTLPVMPTTKSCGKPRAQDELWEASLLKTLKDDEGEDARNEAALAEVLGQFDDEDREISSDGSSDPDYEDEMVSPDDDDTTEIEAEDGLESKLSGDDNVNARVTPKTHKKRHQKQNVKRVPDLEDDDGPADEDDAGPVVGGFLEGFPMYWNSWDDFYTAFDDFQAATFQRFPARSSTSIITRNNAICAAQKKAWEQHVIKRAKRGNTKVGRRNQDVTGGTLLPESWDKYSRTFLCTHGMPYEARGGGKRQHEKVRNVGCKARVNVRVAARPSGSDFHLVVKATQSHNHPLSDHQWYSYAENRRIEDPVLHQDVAVMHRAGAKPRGILEYLRQRTGKRTTLRDVHNMIQDAKQSFRGGRSDTDRALAVLDEFCELNSGNMAEVVADNVSNEVQVVTFQTSRQKRLFAAFPEVVLVDSTHNTNVNRYKLFSFAVHDVFGRGQFVHHALVRTEEKGNLARAVASFKKHNPDWDKIRVVMTDKAMHEKDCSRLGGLGKLETKTLKTIMKGLVNAESQQHYDDLKAAIQKTVGNNTENFLYKSFVQHWDTTIDEWVMFKRGDVPHLMNNTNNRLESKWGRLKEIVSGTFAIDELISMLITMQEYAEERYLAEFNRVSGRPPVSEDPELTAVALQLSSYAIKMVARKHELATGPNTSYDFDAVDNGKTTLTNPKTGESHKVDARLSACSCIFVKTCLLPCSHVMYVRAKSNYETVLPPMRHFATRWIVQSSSNNINEGEVTPGGLNRVHCPPPRMPRAITSEAKYSQGKQLAEQVVDTLSIQPLTTFRLAMKWLQGFHEALQTGNLHEFTGLDLPTNVDFAGLSQVSSVGDVTLSQLSFGESGADFLHSELPKETVTVFSQESGDVETESSATPKMSSTQESITFAPPPKRKGLCRRAEKLKAGLEDMQEAKKLRAEIAEERKTRSVKLAEMTIRSGPYSRYTAKPLVDKLNLPPVEVQGAFDIRRFNVGQAVPVIRAIPQLEKIKGALDTMAAKNKTDKLARWDDYGFATYGQLKLMTDVVQAKNKCALVEATMAWVDTVDFHAASIVHPFKDTEDVNKTRTAKAYGATAPGTKRVISDINLGNHWGAFFVNVETTTCYLFDPLQLKSNLSTLKKAVATVVEPMLGITDQLSYEAITGCLQKDSSSCGIWCLVVLELLLFGANPENWGDYWSDSMYDVVGYLRMHYLHKVISLERR</sequence>
<feature type="region of interest" description="Disordered" evidence="2">
    <location>
        <begin position="1"/>
        <end position="58"/>
    </location>
</feature>
<feature type="region of interest" description="Disordered" evidence="2">
    <location>
        <begin position="93"/>
        <end position="196"/>
    </location>
</feature>
<dbReference type="SUPFAM" id="SSF54001">
    <property type="entry name" value="Cysteine proteinases"/>
    <property type="match status" value="1"/>
</dbReference>
<dbReference type="PROSITE" id="PS50966">
    <property type="entry name" value="ZF_SWIM"/>
    <property type="match status" value="1"/>
</dbReference>
<organism evidence="4 5">
    <name type="scientific">Phytophthora nicotianae P10297</name>
    <dbReference type="NCBI Taxonomy" id="1317064"/>
    <lineage>
        <taxon>Eukaryota</taxon>
        <taxon>Sar</taxon>
        <taxon>Stramenopiles</taxon>
        <taxon>Oomycota</taxon>
        <taxon>Peronosporomycetes</taxon>
        <taxon>Peronosporales</taxon>
        <taxon>Peronosporaceae</taxon>
        <taxon>Phytophthora</taxon>
    </lineage>
</organism>
<feature type="compositionally biased region" description="Polar residues" evidence="2">
    <location>
        <begin position="919"/>
        <end position="939"/>
    </location>
</feature>
<dbReference type="InterPro" id="IPR048324">
    <property type="entry name" value="ZSWIM1-3_RNaseH-like"/>
</dbReference>
<feature type="region of interest" description="Disordered" evidence="2">
    <location>
        <begin position="919"/>
        <end position="946"/>
    </location>
</feature>
<protein>
    <recommendedName>
        <fullName evidence="3">SWIM-type domain-containing protein</fullName>
    </recommendedName>
</protein>
<feature type="compositionally biased region" description="Basic and acidic residues" evidence="2">
    <location>
        <begin position="9"/>
        <end position="22"/>
    </location>
</feature>
<dbReference type="InterPro" id="IPR038765">
    <property type="entry name" value="Papain-like_cys_pep_sf"/>
</dbReference>
<evidence type="ECO:0000259" key="3">
    <source>
        <dbReference type="PROSITE" id="PS50966"/>
    </source>
</evidence>
<feature type="compositionally biased region" description="Acidic residues" evidence="2">
    <location>
        <begin position="185"/>
        <end position="196"/>
    </location>
</feature>
<feature type="compositionally biased region" description="Basic and acidic residues" evidence="2">
    <location>
        <begin position="93"/>
        <end position="102"/>
    </location>
</feature>
<dbReference type="InterPro" id="IPR052579">
    <property type="entry name" value="Zinc_finger_SWIM"/>
</dbReference>
<feature type="compositionally biased region" description="Basic residues" evidence="2">
    <location>
        <begin position="167"/>
        <end position="179"/>
    </location>
</feature>
<dbReference type="Proteomes" id="UP000018948">
    <property type="component" value="Unassembled WGS sequence"/>
</dbReference>
<evidence type="ECO:0000313" key="4">
    <source>
        <dbReference type="EMBL" id="ETP27666.1"/>
    </source>
</evidence>
<dbReference type="EMBL" id="ANIY01005593">
    <property type="protein sequence ID" value="ETP27666.1"/>
    <property type="molecule type" value="Genomic_DNA"/>
</dbReference>
<dbReference type="InterPro" id="IPR007527">
    <property type="entry name" value="Znf_SWIM"/>
</dbReference>
<gene>
    <name evidence="4" type="ORF">F442_23058</name>
</gene>
<proteinExistence type="predicted"/>
<dbReference type="Pfam" id="PF21056">
    <property type="entry name" value="ZSWIM1-3_RNaseH-like"/>
    <property type="match status" value="1"/>
</dbReference>
<keyword evidence="1" id="KW-0863">Zinc-finger</keyword>
<evidence type="ECO:0000256" key="1">
    <source>
        <dbReference type="PROSITE-ProRule" id="PRU00325"/>
    </source>
</evidence>